<reference evidence="1 2" key="1">
    <citation type="submission" date="2016-10" db="EMBL/GenBank/DDBJ databases">
        <authorList>
            <person name="de Groot N.N."/>
        </authorList>
    </citation>
    <scope>NUCLEOTIDE SEQUENCE [LARGE SCALE GENOMIC DNA]</scope>
    <source>
        <strain evidence="1 2">DSM 569</strain>
    </source>
</reference>
<sequence>MNIDERVLGIDGAKGGWAVATCKNGKAFVQFFKKIEDVWHSYRDKLELVLIDIPIGLPHSEKRYRSCDEEARKFLGYPRSSSIFSPPCREVFKARDYKEALAINKKILGKGLSKQAWNIVPKIKEVDEFVIKNPEALKFLKESHPEVAFKGLKGEVAKFSKRDEEGYKERIEFLRILFRKFGCEIVEDKIKGLRRDDIVDALILLATGILAIKKEGNICSFPTNFKEKDLLGLPMEIFFVKFSRLNEIFIE</sequence>
<name>A0A1G7QBZ3_THETY</name>
<organism evidence="1 2">
    <name type="scientific">Thermoanaerobacter thermohydrosulfuricus</name>
    <name type="common">Clostridium thermohydrosulfuricum</name>
    <dbReference type="NCBI Taxonomy" id="1516"/>
    <lineage>
        <taxon>Bacteria</taxon>
        <taxon>Bacillati</taxon>
        <taxon>Bacillota</taxon>
        <taxon>Clostridia</taxon>
        <taxon>Thermoanaerobacterales</taxon>
        <taxon>Thermoanaerobacteraceae</taxon>
        <taxon>Thermoanaerobacter</taxon>
    </lineage>
</organism>
<dbReference type="RefSeq" id="WP_074592603.1">
    <property type="nucleotide sequence ID" value="NZ_FNBS01000034.1"/>
</dbReference>
<dbReference type="InterPro" id="IPR007362">
    <property type="entry name" value="DUF429"/>
</dbReference>
<dbReference type="Proteomes" id="UP000183404">
    <property type="component" value="Unassembled WGS sequence"/>
</dbReference>
<evidence type="ECO:0000313" key="2">
    <source>
        <dbReference type="Proteomes" id="UP000183404"/>
    </source>
</evidence>
<dbReference type="EMBL" id="FNBS01000034">
    <property type="protein sequence ID" value="SDF96097.1"/>
    <property type="molecule type" value="Genomic_DNA"/>
</dbReference>
<protein>
    <submittedName>
        <fullName evidence="1">Predicted nuclease (RNAse H fold)</fullName>
    </submittedName>
</protein>
<gene>
    <name evidence="1" type="ORF">SAMN04244560_01547</name>
</gene>
<accession>A0A1G7QBZ3</accession>
<proteinExistence type="predicted"/>
<evidence type="ECO:0000313" key="1">
    <source>
        <dbReference type="EMBL" id="SDF96097.1"/>
    </source>
</evidence>
<dbReference type="AlphaFoldDB" id="A0A1G7QBZ3"/>
<dbReference type="Pfam" id="PF04250">
    <property type="entry name" value="DUF429"/>
    <property type="match status" value="1"/>
</dbReference>